<keyword evidence="4" id="KW-1185">Reference proteome</keyword>
<dbReference type="InterPro" id="IPR024682">
    <property type="entry name" value="Npl4_Ub-like_dom"/>
</dbReference>
<dbReference type="PIRSF" id="PIRSF010052">
    <property type="entry name" value="Polyub_prc_Npl4"/>
    <property type="match status" value="1"/>
</dbReference>
<dbReference type="CDD" id="cd08061">
    <property type="entry name" value="MPN_NPL4"/>
    <property type="match status" value="1"/>
</dbReference>
<dbReference type="STRING" id="1890364.A0A2P6NJ14"/>
<feature type="compositionally biased region" description="Polar residues" evidence="1">
    <location>
        <begin position="539"/>
        <end position="558"/>
    </location>
</feature>
<feature type="region of interest" description="Disordered" evidence="1">
    <location>
        <begin position="538"/>
        <end position="561"/>
    </location>
</feature>
<dbReference type="Gene3D" id="3.10.20.90">
    <property type="entry name" value="Phosphatidylinositol 3-kinase Catalytic Subunit, Chain A, domain 1"/>
    <property type="match status" value="1"/>
</dbReference>
<evidence type="ECO:0000313" key="4">
    <source>
        <dbReference type="Proteomes" id="UP000241769"/>
    </source>
</evidence>
<dbReference type="GO" id="GO:0005634">
    <property type="term" value="C:nucleus"/>
    <property type="evidence" value="ECO:0007669"/>
    <property type="project" value="TreeGrafter"/>
</dbReference>
<dbReference type="PROSITE" id="PS50030">
    <property type="entry name" value="UBA"/>
    <property type="match status" value="1"/>
</dbReference>
<dbReference type="Pfam" id="PF05020">
    <property type="entry name" value="zf-NPL4"/>
    <property type="match status" value="1"/>
</dbReference>
<dbReference type="PANTHER" id="PTHR12710">
    <property type="entry name" value="NUCLEAR PROTEIN LOCALIZATION 4"/>
    <property type="match status" value="1"/>
</dbReference>
<dbReference type="Pfam" id="PF05021">
    <property type="entry name" value="NPL4"/>
    <property type="match status" value="1"/>
</dbReference>
<organism evidence="3 4">
    <name type="scientific">Planoprotostelium fungivorum</name>
    <dbReference type="NCBI Taxonomy" id="1890364"/>
    <lineage>
        <taxon>Eukaryota</taxon>
        <taxon>Amoebozoa</taxon>
        <taxon>Evosea</taxon>
        <taxon>Variosea</taxon>
        <taxon>Cavosteliida</taxon>
        <taxon>Cavosteliaceae</taxon>
        <taxon>Planoprotostelium</taxon>
    </lineage>
</organism>
<accession>A0A2P6NJ14</accession>
<dbReference type="AlphaFoldDB" id="A0A2P6NJ14"/>
<dbReference type="Pfam" id="PF11543">
    <property type="entry name" value="UN_NPL4"/>
    <property type="match status" value="1"/>
</dbReference>
<dbReference type="GO" id="GO:0043130">
    <property type="term" value="F:ubiquitin binding"/>
    <property type="evidence" value="ECO:0007669"/>
    <property type="project" value="TreeGrafter"/>
</dbReference>
<dbReference type="InParanoid" id="A0A2P6NJ14"/>
<feature type="domain" description="UBA" evidence="2">
    <location>
        <begin position="559"/>
        <end position="601"/>
    </location>
</feature>
<name>A0A2P6NJ14_9EUKA</name>
<dbReference type="GO" id="GO:0006511">
    <property type="term" value="P:ubiquitin-dependent protein catabolic process"/>
    <property type="evidence" value="ECO:0007669"/>
    <property type="project" value="InterPro"/>
</dbReference>
<evidence type="ECO:0000256" key="1">
    <source>
        <dbReference type="SAM" id="MobiDB-lite"/>
    </source>
</evidence>
<dbReference type="GO" id="GO:0031625">
    <property type="term" value="F:ubiquitin protein ligase binding"/>
    <property type="evidence" value="ECO:0007669"/>
    <property type="project" value="TreeGrafter"/>
</dbReference>
<reference evidence="3 4" key="1">
    <citation type="journal article" date="2018" name="Genome Biol. Evol.">
        <title>Multiple Roots of Fruiting Body Formation in Amoebozoa.</title>
        <authorList>
            <person name="Hillmann F."/>
            <person name="Forbes G."/>
            <person name="Novohradska S."/>
            <person name="Ferling I."/>
            <person name="Riege K."/>
            <person name="Groth M."/>
            <person name="Westermann M."/>
            <person name="Marz M."/>
            <person name="Spaller T."/>
            <person name="Winckler T."/>
            <person name="Schaap P."/>
            <person name="Glockner G."/>
        </authorList>
    </citation>
    <scope>NUCLEOTIDE SEQUENCE [LARGE SCALE GENOMIC DNA]</scope>
    <source>
        <strain evidence="3 4">Jena</strain>
    </source>
</reference>
<dbReference type="InterPro" id="IPR029071">
    <property type="entry name" value="Ubiquitin-like_domsf"/>
</dbReference>
<comment type="caution">
    <text evidence="3">The sequence shown here is derived from an EMBL/GenBank/DDBJ whole genome shotgun (WGS) entry which is preliminary data.</text>
</comment>
<proteinExistence type="predicted"/>
<evidence type="ECO:0000313" key="3">
    <source>
        <dbReference type="EMBL" id="PRP83931.1"/>
    </source>
</evidence>
<dbReference type="FunCoup" id="A0A2P6NJ14">
    <property type="interactions" value="408"/>
</dbReference>
<protein>
    <submittedName>
        <fullName evidence="3">Nuclear protein localization protein 4</fullName>
    </submittedName>
</protein>
<sequence>MAPLIIRIRSKLGTERVEATEETTFAQLIQKITSKSKFHTYSFSKDPGNTSPLKDDQVTLRQLNFKNGEMIYLHGTENPTEEKKEKNQIEESGYGAVVEDEVDVQLGKADGWLQQKYNPKYCNHGPNGKCMQCMPIAPWAILEYEPFKSQGVKFIPFTAYVRKMQQNSAYANKSTARVISPESYKQKECDRHPPWPEGICTQCQPAPIRVQGQPYRHIDQILFQSPTLVDQSTGEQRVGFLYGKYVVHPNIPLGITAVVLGIYEPPQRSNRGESVLQEDPEEGKVDEMAAELGWRKIGFIWTDLLTENGKIQERAVQMTPSEIIRSTKMQNKHLSPCKFSTANFMGSKFVSVVVRGEERERAKLKGAGNKEGGVELGGYQTSDQCMSLVADSIIRESKQNNMVRVKKSKTKFVPEVSYSGKNEYNIDVIQMANPYVPTEFFIIPMTCSTPKEGEAVERLFLTTDFPIENRGENINSNTVSAHLRKRTSPKESFSDFHLLVHLTRILPRDELNTVIRAIKGDQQVEERAKMIRDELISRGNDNGNAQSAAPTNKASTAGNPKERDLMTMMMSLGIDENSARESLFATNYTTVEAALEYYYSR</sequence>
<dbReference type="OrthoDB" id="10251089at2759"/>
<dbReference type="EMBL" id="MDYQ01000073">
    <property type="protein sequence ID" value="PRP83931.1"/>
    <property type="molecule type" value="Genomic_DNA"/>
</dbReference>
<dbReference type="Proteomes" id="UP000241769">
    <property type="component" value="Unassembled WGS sequence"/>
</dbReference>
<dbReference type="SUPFAM" id="SSF46934">
    <property type="entry name" value="UBA-like"/>
    <property type="match status" value="1"/>
</dbReference>
<dbReference type="InterPro" id="IPR015940">
    <property type="entry name" value="UBA"/>
</dbReference>
<evidence type="ECO:0000259" key="2">
    <source>
        <dbReference type="PROSITE" id="PS50030"/>
    </source>
</evidence>
<dbReference type="SUPFAM" id="SSF54236">
    <property type="entry name" value="Ubiquitin-like"/>
    <property type="match status" value="1"/>
</dbReference>
<dbReference type="InterPro" id="IPR016563">
    <property type="entry name" value="Npl4"/>
</dbReference>
<dbReference type="InterPro" id="IPR007716">
    <property type="entry name" value="NPL4_Zn-bd_put"/>
</dbReference>
<dbReference type="InterPro" id="IPR009060">
    <property type="entry name" value="UBA-like_sf"/>
</dbReference>
<dbReference type="InterPro" id="IPR007717">
    <property type="entry name" value="NPL4_C"/>
</dbReference>
<dbReference type="PANTHER" id="PTHR12710:SF0">
    <property type="entry name" value="NUCLEAR PROTEIN LOCALIZATION PROTEIN 4 HOMOLOG"/>
    <property type="match status" value="1"/>
</dbReference>
<gene>
    <name evidence="3" type="ORF">PROFUN_08868</name>
</gene>